<dbReference type="Proteomes" id="UP000325081">
    <property type="component" value="Unassembled WGS sequence"/>
</dbReference>
<keyword evidence="1" id="KW-0378">Hydrolase</keyword>
<evidence type="ECO:0000313" key="1">
    <source>
        <dbReference type="EMBL" id="GER32956.1"/>
    </source>
</evidence>
<evidence type="ECO:0000313" key="2">
    <source>
        <dbReference type="Proteomes" id="UP000325081"/>
    </source>
</evidence>
<accession>A0A5A7PK04</accession>
<organism evidence="1 2">
    <name type="scientific">Striga asiatica</name>
    <name type="common">Asiatic witchweed</name>
    <name type="synonym">Buchnera asiatica</name>
    <dbReference type="NCBI Taxonomy" id="4170"/>
    <lineage>
        <taxon>Eukaryota</taxon>
        <taxon>Viridiplantae</taxon>
        <taxon>Streptophyta</taxon>
        <taxon>Embryophyta</taxon>
        <taxon>Tracheophyta</taxon>
        <taxon>Spermatophyta</taxon>
        <taxon>Magnoliopsida</taxon>
        <taxon>eudicotyledons</taxon>
        <taxon>Gunneridae</taxon>
        <taxon>Pentapetalae</taxon>
        <taxon>asterids</taxon>
        <taxon>lamiids</taxon>
        <taxon>Lamiales</taxon>
        <taxon>Orobanchaceae</taxon>
        <taxon>Buchnereae</taxon>
        <taxon>Striga</taxon>
    </lineage>
</organism>
<name>A0A5A7PK04_STRAF</name>
<reference evidence="2" key="1">
    <citation type="journal article" date="2019" name="Curr. Biol.">
        <title>Genome Sequence of Striga asiatica Provides Insight into the Evolution of Plant Parasitism.</title>
        <authorList>
            <person name="Yoshida S."/>
            <person name="Kim S."/>
            <person name="Wafula E.K."/>
            <person name="Tanskanen J."/>
            <person name="Kim Y.M."/>
            <person name="Honaas L."/>
            <person name="Yang Z."/>
            <person name="Spallek T."/>
            <person name="Conn C.E."/>
            <person name="Ichihashi Y."/>
            <person name="Cheong K."/>
            <person name="Cui S."/>
            <person name="Der J.P."/>
            <person name="Gundlach H."/>
            <person name="Jiao Y."/>
            <person name="Hori C."/>
            <person name="Ishida J.K."/>
            <person name="Kasahara H."/>
            <person name="Kiba T."/>
            <person name="Kim M.S."/>
            <person name="Koo N."/>
            <person name="Laohavisit A."/>
            <person name="Lee Y.H."/>
            <person name="Lumba S."/>
            <person name="McCourt P."/>
            <person name="Mortimer J.C."/>
            <person name="Mutuku J.M."/>
            <person name="Nomura T."/>
            <person name="Sasaki-Sekimoto Y."/>
            <person name="Seto Y."/>
            <person name="Wang Y."/>
            <person name="Wakatake T."/>
            <person name="Sakakibara H."/>
            <person name="Demura T."/>
            <person name="Yamaguchi S."/>
            <person name="Yoneyama K."/>
            <person name="Manabe R.I."/>
            <person name="Nelson D.C."/>
            <person name="Schulman A.H."/>
            <person name="Timko M.P."/>
            <person name="dePamphilis C.W."/>
            <person name="Choi D."/>
            <person name="Shirasu K."/>
        </authorList>
    </citation>
    <scope>NUCLEOTIDE SEQUENCE [LARGE SCALE GENOMIC DNA]</scope>
    <source>
        <strain evidence="2">cv. UVA1</strain>
    </source>
</reference>
<keyword evidence="2" id="KW-1185">Reference proteome</keyword>
<dbReference type="AlphaFoldDB" id="A0A5A7PK04"/>
<dbReference type="GO" id="GO:0016787">
    <property type="term" value="F:hydrolase activity"/>
    <property type="evidence" value="ECO:0007669"/>
    <property type="project" value="UniProtKB-KW"/>
</dbReference>
<sequence>MITGWSFDDSLQSRLPRPLPRIPHRTTALRTITAVNGITRRLLTAANTAGGKTVKFGENLRKAGEGRLPGGSLARLVRRESPHLVGGEHGVEHLHRKKKVNPALLELLVGAHSRDPLPDSEVFGFAEELARVLEHDLGRSYGVWGNLGERTENAAVGCYFI</sequence>
<comment type="caution">
    <text evidence="1">The sequence shown here is derived from an EMBL/GenBank/DDBJ whole genome shotgun (WGS) entry which is preliminary data.</text>
</comment>
<dbReference type="EMBL" id="BKCP01004650">
    <property type="protein sequence ID" value="GER32956.1"/>
    <property type="molecule type" value="Genomic_DNA"/>
</dbReference>
<gene>
    <name evidence="1" type="ORF">STAS_09052</name>
</gene>
<protein>
    <submittedName>
        <fullName evidence="1">N-terminal nucleophile aminohydrolases (Ntnhydrolases) superfamily protein</fullName>
    </submittedName>
</protein>
<proteinExistence type="predicted"/>